<dbReference type="Proteomes" id="UP001459204">
    <property type="component" value="Unassembled WGS sequence"/>
</dbReference>
<comment type="caution">
    <text evidence="1">The sequence shown here is derived from an EMBL/GenBank/DDBJ whole genome shotgun (WGS) entry which is preliminary data.</text>
</comment>
<evidence type="ECO:0000313" key="2">
    <source>
        <dbReference type="Proteomes" id="UP001459204"/>
    </source>
</evidence>
<organism evidence="1 2">
    <name type="scientific">Pseudoxanthomonas putridarboris</name>
    <dbReference type="NCBI Taxonomy" id="752605"/>
    <lineage>
        <taxon>Bacteria</taxon>
        <taxon>Pseudomonadati</taxon>
        <taxon>Pseudomonadota</taxon>
        <taxon>Gammaproteobacteria</taxon>
        <taxon>Lysobacterales</taxon>
        <taxon>Lysobacteraceae</taxon>
        <taxon>Pseudoxanthomonas</taxon>
    </lineage>
</organism>
<name>A0ABU9J571_9GAMM</name>
<dbReference type="InterPro" id="IPR008727">
    <property type="entry name" value="PAAR_motif"/>
</dbReference>
<protein>
    <submittedName>
        <fullName evidence="1">PAAR domain-containing protein</fullName>
    </submittedName>
</protein>
<reference evidence="1 2" key="1">
    <citation type="submission" date="2024-04" db="EMBL/GenBank/DDBJ databases">
        <title>Draft genome sequence of Pseudoxanthomonas putridarboris WD12.</title>
        <authorList>
            <person name="Oh J."/>
        </authorList>
    </citation>
    <scope>NUCLEOTIDE SEQUENCE [LARGE SCALE GENOMIC DNA]</scope>
    <source>
        <strain evidence="1 2">WD12</strain>
    </source>
</reference>
<keyword evidence="2" id="KW-1185">Reference proteome</keyword>
<sequence length="86" mass="8425">MKPIVLIGHRHVCPLHGPNTVVVSGAPGADFGGRAVARVGDKTSCGATIISGAGSASIGGQAIARVGDRTDHGGTLVEGEAGILLD</sequence>
<dbReference type="Gene3D" id="2.60.200.60">
    <property type="match status" value="1"/>
</dbReference>
<dbReference type="Pfam" id="PF05488">
    <property type="entry name" value="PAAR_motif"/>
    <property type="match status" value="1"/>
</dbReference>
<proteinExistence type="predicted"/>
<accession>A0ABU9J571</accession>
<gene>
    <name evidence="1" type="ORF">AAD027_18755</name>
</gene>
<evidence type="ECO:0000313" key="1">
    <source>
        <dbReference type="EMBL" id="MEL1266396.1"/>
    </source>
</evidence>
<dbReference type="CDD" id="cd14743">
    <property type="entry name" value="PAAR_CT_1"/>
    <property type="match status" value="1"/>
</dbReference>
<dbReference type="RefSeq" id="WP_341727567.1">
    <property type="nucleotide sequence ID" value="NZ_JBBWWT010000017.1"/>
</dbReference>
<dbReference type="EMBL" id="JBBWWT010000017">
    <property type="protein sequence ID" value="MEL1266396.1"/>
    <property type="molecule type" value="Genomic_DNA"/>
</dbReference>